<reference evidence="1 2" key="1">
    <citation type="submission" date="2024-05" db="EMBL/GenBank/DDBJ databases">
        <title>A draft genome resource for the thread blight pathogen Marasmius tenuissimus strain MS-2.</title>
        <authorList>
            <person name="Yulfo-Soto G.E."/>
            <person name="Baruah I.K."/>
            <person name="Amoako-Attah I."/>
            <person name="Bukari Y."/>
            <person name="Meinhardt L.W."/>
            <person name="Bailey B.A."/>
            <person name="Cohen S.P."/>
        </authorList>
    </citation>
    <scope>NUCLEOTIDE SEQUENCE [LARGE SCALE GENOMIC DNA]</scope>
    <source>
        <strain evidence="1 2">MS-2</strain>
    </source>
</reference>
<dbReference type="Proteomes" id="UP001437256">
    <property type="component" value="Unassembled WGS sequence"/>
</dbReference>
<protein>
    <submittedName>
        <fullName evidence="1">Uncharacterized protein</fullName>
    </submittedName>
</protein>
<keyword evidence="2" id="KW-1185">Reference proteome</keyword>
<gene>
    <name evidence="1" type="ORF">AAF712_007986</name>
</gene>
<evidence type="ECO:0000313" key="2">
    <source>
        <dbReference type="Proteomes" id="UP001437256"/>
    </source>
</evidence>
<sequence>MDEDPELEPGEVVHPNFKVITESVRGSDRTKARNAIRDAKRWEVKFPKAVAHPVTGFEDVSKDSRIGSTAWQGQNARADERKRIRDLIQGGQKLGGITAIPYSNKRLFVADGRSRTIIFRSKVTFHMLNYLLPRVEVAARDFMAKVKWPSEADMKKNLRGEHFFCIAGHDRNNKEKPALSQWHMANKALLELFFAKGEPLEQLTDYGCRLVWNVFRPIAERFKKCGEEMERKFGIRPLYGGLFFNFCLNGARMSGPNPVPRVFCEPHIDFKNLALAICMIFVYGHFNHREKCWIVIWEAGVALELPMGVFVLYPSSLFLHFNVDLSNLNFVVTDGERPTKGNSRPLECLCRNSQADHGEDWEKAHGRGSMVWFNQASMFQTTELGYNTIAQASAAGAQTTCDAEEWLGSGIFPSVSLDE</sequence>
<comment type="caution">
    <text evidence="1">The sequence shown here is derived from an EMBL/GenBank/DDBJ whole genome shotgun (WGS) entry which is preliminary data.</text>
</comment>
<accession>A0ABR2ZTI5</accession>
<name>A0ABR2ZTI5_9AGAR</name>
<dbReference type="EMBL" id="JBBXMP010000053">
    <property type="protein sequence ID" value="KAL0064995.1"/>
    <property type="molecule type" value="Genomic_DNA"/>
</dbReference>
<proteinExistence type="predicted"/>
<organism evidence="1 2">
    <name type="scientific">Marasmius tenuissimus</name>
    <dbReference type="NCBI Taxonomy" id="585030"/>
    <lineage>
        <taxon>Eukaryota</taxon>
        <taxon>Fungi</taxon>
        <taxon>Dikarya</taxon>
        <taxon>Basidiomycota</taxon>
        <taxon>Agaricomycotina</taxon>
        <taxon>Agaricomycetes</taxon>
        <taxon>Agaricomycetidae</taxon>
        <taxon>Agaricales</taxon>
        <taxon>Marasmiineae</taxon>
        <taxon>Marasmiaceae</taxon>
        <taxon>Marasmius</taxon>
    </lineage>
</organism>
<evidence type="ECO:0000313" key="1">
    <source>
        <dbReference type="EMBL" id="KAL0064995.1"/>
    </source>
</evidence>